<evidence type="ECO:0000313" key="2">
    <source>
        <dbReference type="EMBL" id="GFS40807.1"/>
    </source>
</evidence>
<evidence type="ECO:0000313" key="3">
    <source>
        <dbReference type="Proteomes" id="UP000585474"/>
    </source>
</evidence>
<gene>
    <name evidence="2" type="ORF">Acr_00g0070670</name>
</gene>
<keyword evidence="3" id="KW-1185">Reference proteome</keyword>
<dbReference type="OrthoDB" id="1749513at2759"/>
<accession>A0A7J0DRK1</accession>
<feature type="compositionally biased region" description="Basic and acidic residues" evidence="1">
    <location>
        <begin position="40"/>
        <end position="52"/>
    </location>
</feature>
<comment type="caution">
    <text evidence="2">The sequence shown here is derived from an EMBL/GenBank/DDBJ whole genome shotgun (WGS) entry which is preliminary data.</text>
</comment>
<reference evidence="3" key="1">
    <citation type="submission" date="2019-07" db="EMBL/GenBank/DDBJ databases">
        <title>De Novo Assembly of kiwifruit Actinidia rufa.</title>
        <authorList>
            <person name="Sugita-Konishi S."/>
            <person name="Sato K."/>
            <person name="Mori E."/>
            <person name="Abe Y."/>
            <person name="Kisaki G."/>
            <person name="Hamano K."/>
            <person name="Suezawa K."/>
            <person name="Otani M."/>
            <person name="Fukuda T."/>
            <person name="Manabe T."/>
            <person name="Gomi K."/>
            <person name="Tabuchi M."/>
            <person name="Akimitsu K."/>
            <person name="Kataoka I."/>
        </authorList>
    </citation>
    <scope>NUCLEOTIDE SEQUENCE [LARGE SCALE GENOMIC DNA]</scope>
    <source>
        <strain evidence="3">cv. Fuchu</strain>
    </source>
</reference>
<dbReference type="AlphaFoldDB" id="A0A7J0DRK1"/>
<protein>
    <submittedName>
        <fullName evidence="2">Uncharacterized protein</fullName>
    </submittedName>
</protein>
<organism evidence="2 3">
    <name type="scientific">Actinidia rufa</name>
    <dbReference type="NCBI Taxonomy" id="165716"/>
    <lineage>
        <taxon>Eukaryota</taxon>
        <taxon>Viridiplantae</taxon>
        <taxon>Streptophyta</taxon>
        <taxon>Embryophyta</taxon>
        <taxon>Tracheophyta</taxon>
        <taxon>Spermatophyta</taxon>
        <taxon>Magnoliopsida</taxon>
        <taxon>eudicotyledons</taxon>
        <taxon>Gunneridae</taxon>
        <taxon>Pentapetalae</taxon>
        <taxon>asterids</taxon>
        <taxon>Ericales</taxon>
        <taxon>Actinidiaceae</taxon>
        <taxon>Actinidia</taxon>
    </lineage>
</organism>
<dbReference type="Proteomes" id="UP000585474">
    <property type="component" value="Unassembled WGS sequence"/>
</dbReference>
<sequence length="433" mass="48046">MKLSSYLGLLEKIIFRVFLYSNDAPTSNRVRNGRQTRPHGPPDHQSMRSVGDKRQDVIHELPRVQEGVPCAVTSPEDIPRANMHPKESPHSATHLHALGRLLNAQEKGTRSSTHRRTTTCAQGVATRAHMHPRGGHMLEHAPKGWPHALTLHQKDAATRASSIYATRCPVNAMSTRNTPRIFPLRREMVTTDQSKLQALVLKKSRKRGPRSRKRSSQGYWERTIGGHSLEVVLLGAFITTRGHIKRDCPKYKAKDQSSEATATVVMAVDESDIFLAVSANEKDREVFSTYAACEGRIWMANNTASRVIGKNICPVLHSKRKVRDLSRGKDFQRKAQRKETKSIVKSCTTTSATMPKRVSFALDLISGGDLSNCAHKGVGGERHLGEKVQALRCEGAYTSMESGVSPLMKARYLGCCLANLMGKLDQKLSGWTT</sequence>
<evidence type="ECO:0000256" key="1">
    <source>
        <dbReference type="SAM" id="MobiDB-lite"/>
    </source>
</evidence>
<dbReference type="EMBL" id="BJWL01000358">
    <property type="protein sequence ID" value="GFS40807.1"/>
    <property type="molecule type" value="Genomic_DNA"/>
</dbReference>
<feature type="region of interest" description="Disordered" evidence="1">
    <location>
        <begin position="25"/>
        <end position="52"/>
    </location>
</feature>
<name>A0A7J0DRK1_9ERIC</name>
<proteinExistence type="predicted"/>